<dbReference type="Gene3D" id="3.40.50.720">
    <property type="entry name" value="NAD(P)-binding Rossmann-like Domain"/>
    <property type="match status" value="1"/>
</dbReference>
<dbReference type="SUPFAM" id="SSF51735">
    <property type="entry name" value="NAD(P)-binding Rossmann-fold domains"/>
    <property type="match status" value="1"/>
</dbReference>
<dbReference type="InterPro" id="IPR036291">
    <property type="entry name" value="NAD(P)-bd_dom_sf"/>
</dbReference>
<organism evidence="2 3">
    <name type="scientific">Extremus antarcticus</name>
    <dbReference type="NCBI Taxonomy" id="702011"/>
    <lineage>
        <taxon>Eukaryota</taxon>
        <taxon>Fungi</taxon>
        <taxon>Dikarya</taxon>
        <taxon>Ascomycota</taxon>
        <taxon>Pezizomycotina</taxon>
        <taxon>Dothideomycetes</taxon>
        <taxon>Dothideomycetidae</taxon>
        <taxon>Mycosphaerellales</taxon>
        <taxon>Extremaceae</taxon>
        <taxon>Extremus</taxon>
    </lineage>
</organism>
<dbReference type="Pfam" id="PF01370">
    <property type="entry name" value="Epimerase"/>
    <property type="match status" value="1"/>
</dbReference>
<protein>
    <recommendedName>
        <fullName evidence="1">NAD-dependent epimerase/dehydratase domain-containing protein</fullName>
    </recommendedName>
</protein>
<dbReference type="InterPro" id="IPR001509">
    <property type="entry name" value="Epimerase_deHydtase"/>
</dbReference>
<feature type="domain" description="NAD-dependent epimerase/dehydratase" evidence="1">
    <location>
        <begin position="5"/>
        <end position="227"/>
    </location>
</feature>
<dbReference type="GO" id="GO:0004029">
    <property type="term" value="F:aldehyde dehydrogenase (NAD+) activity"/>
    <property type="evidence" value="ECO:0007669"/>
    <property type="project" value="TreeGrafter"/>
</dbReference>
<dbReference type="InterPro" id="IPR051783">
    <property type="entry name" value="NAD(P)-dependent_oxidoreduct"/>
</dbReference>
<keyword evidence="3" id="KW-1185">Reference proteome</keyword>
<dbReference type="AlphaFoldDB" id="A0AAJ0DNC9"/>
<dbReference type="GO" id="GO:0005737">
    <property type="term" value="C:cytoplasm"/>
    <property type="evidence" value="ECO:0007669"/>
    <property type="project" value="TreeGrafter"/>
</dbReference>
<sequence>MQHNILLTGASGYLGGSLLAEWSSAKLPPHGKLYALIRSDVQAAAVQKLGAEAIWLDTSNAESVRQCIVEHQITVVLWLINALRSEGQLALIHALAEVKRATGRDVYLIHTSGAKLFSSHAGAPTDGPLLDSAADLYDIQKAQAIATNNAVIEVGDAEDVGTYIFVPPIVYGKGKGFGNTISIQTTAIVRAARAQRRVHSVDEGRPTWPVCHIDDNTSLYLQLVRRILDGSQPPSGKNGYYLAASGSVVWEELYAAMAEALAQRGEVEDSRVERASDDALAGMAAALGSPKEFVAFQLGGLCTFTAQQGEHIGWKPSYAAEHILKASDDEVQGILDYLKDAEPPSKSFGT</sequence>
<name>A0AAJ0DNC9_9PEZI</name>
<dbReference type="PANTHER" id="PTHR48079:SF6">
    <property type="entry name" value="NAD(P)-BINDING DOMAIN-CONTAINING PROTEIN-RELATED"/>
    <property type="match status" value="1"/>
</dbReference>
<gene>
    <name evidence="2" type="ORF">LTR09_005666</name>
</gene>
<reference evidence="2" key="1">
    <citation type="submission" date="2023-04" db="EMBL/GenBank/DDBJ databases">
        <title>Black Yeasts Isolated from many extreme environments.</title>
        <authorList>
            <person name="Coleine C."/>
            <person name="Stajich J.E."/>
            <person name="Selbmann L."/>
        </authorList>
    </citation>
    <scope>NUCLEOTIDE SEQUENCE</scope>
    <source>
        <strain evidence="2">CCFEE 5312</strain>
    </source>
</reference>
<proteinExistence type="predicted"/>
<evidence type="ECO:0000313" key="3">
    <source>
        <dbReference type="Proteomes" id="UP001271007"/>
    </source>
</evidence>
<accession>A0AAJ0DNC9</accession>
<dbReference type="EMBL" id="JAWDJX010000016">
    <property type="protein sequence ID" value="KAK3053497.1"/>
    <property type="molecule type" value="Genomic_DNA"/>
</dbReference>
<evidence type="ECO:0000313" key="2">
    <source>
        <dbReference type="EMBL" id="KAK3053497.1"/>
    </source>
</evidence>
<comment type="caution">
    <text evidence="2">The sequence shown here is derived from an EMBL/GenBank/DDBJ whole genome shotgun (WGS) entry which is preliminary data.</text>
</comment>
<evidence type="ECO:0000259" key="1">
    <source>
        <dbReference type="Pfam" id="PF01370"/>
    </source>
</evidence>
<dbReference type="Proteomes" id="UP001271007">
    <property type="component" value="Unassembled WGS sequence"/>
</dbReference>
<dbReference type="PANTHER" id="PTHR48079">
    <property type="entry name" value="PROTEIN YEEZ"/>
    <property type="match status" value="1"/>
</dbReference>